<evidence type="ECO:0000313" key="2">
    <source>
        <dbReference type="EMBL" id="KAK0145187.1"/>
    </source>
</evidence>
<keyword evidence="1" id="KW-0812">Transmembrane</keyword>
<gene>
    <name evidence="2" type="ORF">N1851_015919</name>
</gene>
<evidence type="ECO:0000313" key="3">
    <source>
        <dbReference type="Proteomes" id="UP001174136"/>
    </source>
</evidence>
<evidence type="ECO:0000256" key="1">
    <source>
        <dbReference type="SAM" id="Phobius"/>
    </source>
</evidence>
<organism evidence="2 3">
    <name type="scientific">Merluccius polli</name>
    <name type="common">Benguela hake</name>
    <name type="synonym">Merluccius cadenati</name>
    <dbReference type="NCBI Taxonomy" id="89951"/>
    <lineage>
        <taxon>Eukaryota</taxon>
        <taxon>Metazoa</taxon>
        <taxon>Chordata</taxon>
        <taxon>Craniata</taxon>
        <taxon>Vertebrata</taxon>
        <taxon>Euteleostomi</taxon>
        <taxon>Actinopterygii</taxon>
        <taxon>Neopterygii</taxon>
        <taxon>Teleostei</taxon>
        <taxon>Neoteleostei</taxon>
        <taxon>Acanthomorphata</taxon>
        <taxon>Zeiogadaria</taxon>
        <taxon>Gadariae</taxon>
        <taxon>Gadiformes</taxon>
        <taxon>Gadoidei</taxon>
        <taxon>Merlucciidae</taxon>
        <taxon>Merluccius</taxon>
    </lineage>
</organism>
<accession>A0AA47MSB4</accession>
<keyword evidence="3" id="KW-1185">Reference proteome</keyword>
<comment type="caution">
    <text evidence="2">The sequence shown here is derived from an EMBL/GenBank/DDBJ whole genome shotgun (WGS) entry which is preliminary data.</text>
</comment>
<protein>
    <submittedName>
        <fullName evidence="2">Uncharacterized protein</fullName>
    </submittedName>
</protein>
<feature type="transmembrane region" description="Helical" evidence="1">
    <location>
        <begin position="81"/>
        <end position="103"/>
    </location>
</feature>
<proteinExistence type="predicted"/>
<dbReference type="EMBL" id="JAOPHQ010002877">
    <property type="protein sequence ID" value="KAK0145187.1"/>
    <property type="molecule type" value="Genomic_DNA"/>
</dbReference>
<reference evidence="2" key="1">
    <citation type="journal article" date="2023" name="Front. Mar. Sci.">
        <title>A new Merluccius polli reference genome to investigate the effects of global change in West African waters.</title>
        <authorList>
            <person name="Mateo J.L."/>
            <person name="Blanco-Fernandez C."/>
            <person name="Garcia-Vazquez E."/>
            <person name="Machado-Schiaffino G."/>
        </authorList>
    </citation>
    <scope>NUCLEOTIDE SEQUENCE</scope>
    <source>
        <strain evidence="2">C29</strain>
        <tissue evidence="2">Fin</tissue>
    </source>
</reference>
<dbReference type="AlphaFoldDB" id="A0AA47MSB4"/>
<keyword evidence="1" id="KW-0472">Membrane</keyword>
<dbReference type="Proteomes" id="UP001174136">
    <property type="component" value="Unassembled WGS sequence"/>
</dbReference>
<sequence length="146" mass="15575">MCRFSCNPSNLLYPMLLTCTELEAMGGDSGSAKTWITPENTATSAALTAAYSFSHNPRPSGRGGAGLLVVLPGLFPAPLDYILILIAVSATIPIKLNIALIYYPSSPLHDFLNKMDALLSCQLPEDSTPLVVLGDFQHPARKVALT</sequence>
<keyword evidence="1" id="KW-1133">Transmembrane helix</keyword>
<name>A0AA47MSB4_MERPO</name>